<keyword evidence="2" id="KW-1185">Reference proteome</keyword>
<dbReference type="EMBL" id="JAUCMX010000039">
    <property type="protein sequence ID" value="KAK3506378.1"/>
    <property type="molecule type" value="Genomic_DNA"/>
</dbReference>
<dbReference type="Proteomes" id="UP001274896">
    <property type="component" value="Unassembled WGS sequence"/>
</dbReference>
<accession>A0AAE0PSC5</accession>
<comment type="caution">
    <text evidence="1">The sequence shown here is derived from an EMBL/GenBank/DDBJ whole genome shotgun (WGS) entry which is preliminary data.</text>
</comment>
<dbReference type="PANTHER" id="PTHR47510:SF3">
    <property type="entry name" value="ENDO_EXONUCLEASE_PHOSPHATASE DOMAIN-CONTAINING PROTEIN"/>
    <property type="match status" value="1"/>
</dbReference>
<dbReference type="AlphaFoldDB" id="A0AAE0PSC5"/>
<protein>
    <recommendedName>
        <fullName evidence="3">Endonuclease/exonuclease/phosphatase domain-containing protein</fullName>
    </recommendedName>
</protein>
<name>A0AAE0PSC5_9TELE</name>
<organism evidence="1 2">
    <name type="scientific">Hemibagrus guttatus</name>
    <dbReference type="NCBI Taxonomy" id="175788"/>
    <lineage>
        <taxon>Eukaryota</taxon>
        <taxon>Metazoa</taxon>
        <taxon>Chordata</taxon>
        <taxon>Craniata</taxon>
        <taxon>Vertebrata</taxon>
        <taxon>Euteleostomi</taxon>
        <taxon>Actinopterygii</taxon>
        <taxon>Neopterygii</taxon>
        <taxon>Teleostei</taxon>
        <taxon>Ostariophysi</taxon>
        <taxon>Siluriformes</taxon>
        <taxon>Bagridae</taxon>
        <taxon>Hemibagrus</taxon>
    </lineage>
</organism>
<gene>
    <name evidence="1" type="ORF">QTP70_002309</name>
</gene>
<dbReference type="PANTHER" id="PTHR47510">
    <property type="entry name" value="REVERSE TRANSCRIPTASE DOMAIN-CONTAINING PROTEIN"/>
    <property type="match status" value="1"/>
</dbReference>
<dbReference type="Gene3D" id="3.60.10.10">
    <property type="entry name" value="Endonuclease/exonuclease/phosphatase"/>
    <property type="match status" value="1"/>
</dbReference>
<reference evidence="1" key="1">
    <citation type="submission" date="2023-06" db="EMBL/GenBank/DDBJ databases">
        <title>Male Hemibagrus guttatus genome.</title>
        <authorList>
            <person name="Bian C."/>
        </authorList>
    </citation>
    <scope>NUCLEOTIDE SEQUENCE</scope>
    <source>
        <strain evidence="1">Male_cb2023</strain>
        <tissue evidence="1">Muscle</tissue>
    </source>
</reference>
<sequence>MCRRRRRRCERKQKRGCRAGALARLQKQPLRPPLCSLFITNARCLTNKMDELRLQTVTNNITKDSCILLITETWLHLSIPDSAIELTGYTAQHHDRTSDSGKSRGGGLCMYVNNNWCTNTVTVDKCRPIYLPREFTVVMITAVYIPPDANANSAIGHLHGSICSQQCTYPDAVHIIAGDFNHVDLKAVLPKFYQHVKCSTRGANMLDKVYSNIKLGYRARTLPHLGQSDPLPLLLIPAYAPLRKTAPTITKSVKIWPDGASQQLQDCFDRTNWDIFVHPDLEVFTDSVSVTLRTA</sequence>
<dbReference type="SUPFAM" id="SSF56219">
    <property type="entry name" value="DNase I-like"/>
    <property type="match status" value="1"/>
</dbReference>
<evidence type="ECO:0000313" key="2">
    <source>
        <dbReference type="Proteomes" id="UP001274896"/>
    </source>
</evidence>
<evidence type="ECO:0008006" key="3">
    <source>
        <dbReference type="Google" id="ProtNLM"/>
    </source>
</evidence>
<dbReference type="InterPro" id="IPR036691">
    <property type="entry name" value="Endo/exonu/phosph_ase_sf"/>
</dbReference>
<proteinExistence type="predicted"/>
<evidence type="ECO:0000313" key="1">
    <source>
        <dbReference type="EMBL" id="KAK3506378.1"/>
    </source>
</evidence>